<dbReference type="Proteomes" id="UP001431209">
    <property type="component" value="Unassembled WGS sequence"/>
</dbReference>
<evidence type="ECO:0000313" key="2">
    <source>
        <dbReference type="EMBL" id="KAL0484823.1"/>
    </source>
</evidence>
<accession>A0AAW2Z795</accession>
<dbReference type="AlphaFoldDB" id="A0AAW2Z795"/>
<name>A0AAW2Z795_9EUKA</name>
<gene>
    <name evidence="2" type="ORF">AKO1_003613</name>
</gene>
<sequence>MKTIILLLSIIVVCYAETICLQDNISYIKTTQITQDGVPDEYKRTFAMVREAQGKERIDVTAVYYGKKMTLCNLILKDGRDYKRYSWFNGTTDMCSCRREGAYEFSRECHKGSLSSKEGFYYLQDHTTIPFGPIVTKIDSLWNFVDYKPPSLGKYVGYIIDTEERTSGVLNIKQKEISSFKYQDVKDSDFDLPAFCNKQC</sequence>
<reference evidence="2 3" key="1">
    <citation type="submission" date="2024-03" db="EMBL/GenBank/DDBJ databases">
        <title>The Acrasis kona genome and developmental transcriptomes reveal deep origins of eukaryotic multicellular pathways.</title>
        <authorList>
            <person name="Sheikh S."/>
            <person name="Fu C.-J."/>
            <person name="Brown M.W."/>
            <person name="Baldauf S.L."/>
        </authorList>
    </citation>
    <scope>NUCLEOTIDE SEQUENCE [LARGE SCALE GENOMIC DNA]</scope>
    <source>
        <strain evidence="2 3">ATCC MYA-3509</strain>
    </source>
</reference>
<organism evidence="2 3">
    <name type="scientific">Acrasis kona</name>
    <dbReference type="NCBI Taxonomy" id="1008807"/>
    <lineage>
        <taxon>Eukaryota</taxon>
        <taxon>Discoba</taxon>
        <taxon>Heterolobosea</taxon>
        <taxon>Tetramitia</taxon>
        <taxon>Eutetramitia</taxon>
        <taxon>Acrasidae</taxon>
        <taxon>Acrasis</taxon>
    </lineage>
</organism>
<keyword evidence="3" id="KW-1185">Reference proteome</keyword>
<comment type="caution">
    <text evidence="2">The sequence shown here is derived from an EMBL/GenBank/DDBJ whole genome shotgun (WGS) entry which is preliminary data.</text>
</comment>
<keyword evidence="1" id="KW-0732">Signal</keyword>
<feature type="signal peptide" evidence="1">
    <location>
        <begin position="1"/>
        <end position="16"/>
    </location>
</feature>
<evidence type="ECO:0000256" key="1">
    <source>
        <dbReference type="SAM" id="SignalP"/>
    </source>
</evidence>
<proteinExistence type="predicted"/>
<evidence type="ECO:0000313" key="3">
    <source>
        <dbReference type="Proteomes" id="UP001431209"/>
    </source>
</evidence>
<protein>
    <submittedName>
        <fullName evidence="2">Uncharacterized protein</fullName>
    </submittedName>
</protein>
<feature type="chain" id="PRO_5043598740" evidence="1">
    <location>
        <begin position="17"/>
        <end position="200"/>
    </location>
</feature>
<dbReference type="EMBL" id="JAOPGA020001073">
    <property type="protein sequence ID" value="KAL0484823.1"/>
    <property type="molecule type" value="Genomic_DNA"/>
</dbReference>